<dbReference type="AlphaFoldDB" id="A0A8K0D848"/>
<feature type="non-terminal residue" evidence="2">
    <location>
        <position position="183"/>
    </location>
</feature>
<accession>A0A8K0D848</accession>
<gene>
    <name evidence="2" type="ORF">ILUMI_05235</name>
</gene>
<evidence type="ECO:0000313" key="2">
    <source>
        <dbReference type="EMBL" id="KAF2900954.1"/>
    </source>
</evidence>
<sequence length="183" mass="21197">TVQDWTLRDKRIMAVHLNIGSELLSLVIAHGPNEDERAETEDEFYEALQRELDDAEGKINLLGDLYALKCSGKSRTPAQRTDLTKEKATRRKIKIRKLKIEDKQNEYQKKIEKKSTQVLSAHEETANLEESWHKFKTIILESVEEVCDTIKGGGKSNKKMTRWWNEEVKEELSWKRGSESGTH</sequence>
<feature type="coiled-coil region" evidence="1">
    <location>
        <begin position="38"/>
        <end position="65"/>
    </location>
</feature>
<evidence type="ECO:0000256" key="1">
    <source>
        <dbReference type="SAM" id="Coils"/>
    </source>
</evidence>
<dbReference type="EMBL" id="VTPC01001932">
    <property type="protein sequence ID" value="KAF2900954.1"/>
    <property type="molecule type" value="Genomic_DNA"/>
</dbReference>
<protein>
    <submittedName>
        <fullName evidence="2">Uncharacterized protein</fullName>
    </submittedName>
</protein>
<keyword evidence="3" id="KW-1185">Reference proteome</keyword>
<reference evidence="2" key="1">
    <citation type="submission" date="2019-08" db="EMBL/GenBank/DDBJ databases">
        <title>The genome of the North American firefly Photinus pyralis.</title>
        <authorList>
            <consortium name="Photinus pyralis genome working group"/>
            <person name="Fallon T.R."/>
            <person name="Sander Lower S.E."/>
            <person name="Weng J.-K."/>
        </authorList>
    </citation>
    <scope>NUCLEOTIDE SEQUENCE</scope>
    <source>
        <strain evidence="2">TRF0915ILg1</strain>
        <tissue evidence="2">Whole body</tissue>
    </source>
</reference>
<name>A0A8K0D848_IGNLU</name>
<comment type="caution">
    <text evidence="2">The sequence shown here is derived from an EMBL/GenBank/DDBJ whole genome shotgun (WGS) entry which is preliminary data.</text>
</comment>
<dbReference type="Proteomes" id="UP000801492">
    <property type="component" value="Unassembled WGS sequence"/>
</dbReference>
<organism evidence="2 3">
    <name type="scientific">Ignelater luminosus</name>
    <name type="common">Cucubano</name>
    <name type="synonym">Pyrophorus luminosus</name>
    <dbReference type="NCBI Taxonomy" id="2038154"/>
    <lineage>
        <taxon>Eukaryota</taxon>
        <taxon>Metazoa</taxon>
        <taxon>Ecdysozoa</taxon>
        <taxon>Arthropoda</taxon>
        <taxon>Hexapoda</taxon>
        <taxon>Insecta</taxon>
        <taxon>Pterygota</taxon>
        <taxon>Neoptera</taxon>
        <taxon>Endopterygota</taxon>
        <taxon>Coleoptera</taxon>
        <taxon>Polyphaga</taxon>
        <taxon>Elateriformia</taxon>
        <taxon>Elateroidea</taxon>
        <taxon>Elateridae</taxon>
        <taxon>Agrypninae</taxon>
        <taxon>Pyrophorini</taxon>
        <taxon>Ignelater</taxon>
    </lineage>
</organism>
<dbReference type="OrthoDB" id="6781856at2759"/>
<evidence type="ECO:0000313" key="3">
    <source>
        <dbReference type="Proteomes" id="UP000801492"/>
    </source>
</evidence>
<keyword evidence="1" id="KW-0175">Coiled coil</keyword>
<proteinExistence type="predicted"/>